<keyword evidence="5" id="KW-0479">Metal-binding</keyword>
<evidence type="ECO:0000256" key="6">
    <source>
        <dbReference type="ARBA" id="ARBA00022833"/>
    </source>
</evidence>
<evidence type="ECO:0000313" key="13">
    <source>
        <dbReference type="Proteomes" id="UP000265140"/>
    </source>
</evidence>
<dbReference type="PROSITE" id="PS51837">
    <property type="entry name" value="LITAF"/>
    <property type="match status" value="1"/>
</dbReference>
<dbReference type="GO" id="GO:0098560">
    <property type="term" value="C:cytoplasmic side of late endosome membrane"/>
    <property type="evidence" value="ECO:0007669"/>
    <property type="project" value="TreeGrafter"/>
</dbReference>
<keyword evidence="7 9" id="KW-0472">Membrane</keyword>
<keyword evidence="10" id="KW-0732">Signal</keyword>
<feature type="transmembrane region" description="Helical" evidence="9">
    <location>
        <begin position="131"/>
        <end position="155"/>
    </location>
</feature>
<protein>
    <recommendedName>
        <fullName evidence="11">LITAF domain-containing protein</fullName>
    </recommendedName>
</protein>
<dbReference type="OMA" id="TFVRCPT"/>
<feature type="region of interest" description="Disordered" evidence="8">
    <location>
        <begin position="39"/>
        <end position="85"/>
    </location>
</feature>
<evidence type="ECO:0000256" key="1">
    <source>
        <dbReference type="ARBA" id="ARBA00004125"/>
    </source>
</evidence>
<dbReference type="GeneTree" id="ENSGT00940000155366"/>
<keyword evidence="9" id="KW-0812">Transmembrane</keyword>
<dbReference type="OrthoDB" id="4713066at2759"/>
<dbReference type="PANTHER" id="PTHR23292:SF45">
    <property type="entry name" value="LIPOPOLYSACCHARIDE-INDUCED TUMOR NECROSIS FACTOR-ALPHA FACTOR HOMOLOG"/>
    <property type="match status" value="1"/>
</dbReference>
<evidence type="ECO:0000259" key="11">
    <source>
        <dbReference type="PROSITE" id="PS51837"/>
    </source>
</evidence>
<feature type="signal peptide" evidence="10">
    <location>
        <begin position="1"/>
        <end position="23"/>
    </location>
</feature>
<keyword evidence="9" id="KW-1133">Transmembrane helix</keyword>
<dbReference type="Proteomes" id="UP000265140">
    <property type="component" value="Chromosome 9"/>
</dbReference>
<feature type="compositionally biased region" description="Polar residues" evidence="8">
    <location>
        <begin position="75"/>
        <end position="85"/>
    </location>
</feature>
<dbReference type="PANTHER" id="PTHR23292">
    <property type="entry name" value="LIPOPOLYSACCHARIDE-INDUCED TUMOR NECROSIS FACTOR-ALPHA FACTOR"/>
    <property type="match status" value="1"/>
</dbReference>
<dbReference type="AlphaFoldDB" id="A0A3P9A8R1"/>
<gene>
    <name evidence="12" type="primary">LITAF</name>
</gene>
<dbReference type="RefSeq" id="XP_012990602.1">
    <property type="nucleotide sequence ID" value="XM_013135148.2"/>
</dbReference>
<evidence type="ECO:0000313" key="12">
    <source>
        <dbReference type="Ensembl" id="ENSELUP00000037576.1"/>
    </source>
</evidence>
<feature type="chain" id="PRO_5018148028" description="LITAF domain-containing protein" evidence="10">
    <location>
        <begin position="24"/>
        <end position="177"/>
    </location>
</feature>
<keyword evidence="13" id="KW-1185">Reference proteome</keyword>
<proteinExistence type="inferred from homology"/>
<dbReference type="InterPro" id="IPR037519">
    <property type="entry name" value="LITAF_fam"/>
</dbReference>
<dbReference type="STRING" id="8010.ENSELUP00000037576"/>
<organism evidence="12 13">
    <name type="scientific">Esox lucius</name>
    <name type="common">Northern pike</name>
    <dbReference type="NCBI Taxonomy" id="8010"/>
    <lineage>
        <taxon>Eukaryota</taxon>
        <taxon>Metazoa</taxon>
        <taxon>Chordata</taxon>
        <taxon>Craniata</taxon>
        <taxon>Vertebrata</taxon>
        <taxon>Euteleostomi</taxon>
        <taxon>Actinopterygii</taxon>
        <taxon>Neopterygii</taxon>
        <taxon>Teleostei</taxon>
        <taxon>Protacanthopterygii</taxon>
        <taxon>Esociformes</taxon>
        <taxon>Esocidae</taxon>
        <taxon>Esox</taxon>
    </lineage>
</organism>
<evidence type="ECO:0000256" key="3">
    <source>
        <dbReference type="ARBA" id="ARBA00004630"/>
    </source>
</evidence>
<dbReference type="Pfam" id="PF10601">
    <property type="entry name" value="zf-LITAF-like"/>
    <property type="match status" value="1"/>
</dbReference>
<name>A0A3P9A8R1_ESOLU</name>
<sequence>MNVTFSLLSLFHLFSTYLTLSLGHSVSLFLPSPSPYSMEKGQQYGGQNGPPQGMPSPPYPGPSMGYGMQGGAPQPSMNQPTPQYIISQPANPPVTQVVVVQQQLPRNVSGQMKCPHCQIDVVTETTHTPGMLAWIICATLGVLLIWPCCLIPFCVSSCQDVKHHCPNCKRVIHIHKS</sequence>
<reference evidence="12" key="3">
    <citation type="submission" date="2025-08" db="UniProtKB">
        <authorList>
            <consortium name="Ensembl"/>
        </authorList>
    </citation>
    <scope>IDENTIFICATION</scope>
</reference>
<reference evidence="13" key="1">
    <citation type="journal article" date="2014" name="PLoS ONE">
        <title>The genome and linkage map of the northern pike (Esox lucius): conserved synteny revealed between the salmonid sister group and the Neoteleostei.</title>
        <authorList>
            <person name="Rondeau E.B."/>
            <person name="Minkley D.R."/>
            <person name="Leong J.S."/>
            <person name="Messmer A.M."/>
            <person name="Jantzen J.R."/>
            <person name="von Schalburg K.R."/>
            <person name="Lemon C."/>
            <person name="Bird N.H."/>
            <person name="Koop B.F."/>
        </authorList>
    </citation>
    <scope>NUCLEOTIDE SEQUENCE</scope>
</reference>
<dbReference type="InParanoid" id="A0A3P9A8R1"/>
<evidence type="ECO:0000256" key="5">
    <source>
        <dbReference type="ARBA" id="ARBA00022723"/>
    </source>
</evidence>
<dbReference type="Ensembl" id="ENSELUT00000040245.3">
    <property type="protein sequence ID" value="ENSELUP00000037576.1"/>
    <property type="gene ID" value="ENSELUG00000017282.3"/>
</dbReference>
<dbReference type="Bgee" id="ENSELUG00000017282">
    <property type="expression patterns" value="Expressed in stomach and 6 other cell types or tissues"/>
</dbReference>
<dbReference type="GO" id="GO:0005634">
    <property type="term" value="C:nucleus"/>
    <property type="evidence" value="ECO:0007669"/>
    <property type="project" value="TreeGrafter"/>
</dbReference>
<dbReference type="GO" id="GO:0098574">
    <property type="term" value="C:cytoplasmic side of lysosomal membrane"/>
    <property type="evidence" value="ECO:0007669"/>
    <property type="project" value="TreeGrafter"/>
</dbReference>
<dbReference type="GO" id="GO:0008270">
    <property type="term" value="F:zinc ion binding"/>
    <property type="evidence" value="ECO:0007669"/>
    <property type="project" value="TreeGrafter"/>
</dbReference>
<evidence type="ECO:0000256" key="9">
    <source>
        <dbReference type="SAM" id="Phobius"/>
    </source>
</evidence>
<evidence type="ECO:0000256" key="8">
    <source>
        <dbReference type="SAM" id="MobiDB-lite"/>
    </source>
</evidence>
<feature type="compositionally biased region" description="Pro residues" evidence="8">
    <location>
        <begin position="52"/>
        <end position="61"/>
    </location>
</feature>
<evidence type="ECO:0000256" key="4">
    <source>
        <dbReference type="ARBA" id="ARBA00005975"/>
    </source>
</evidence>
<evidence type="ECO:0000256" key="2">
    <source>
        <dbReference type="ARBA" id="ARBA00004414"/>
    </source>
</evidence>
<reference evidence="12" key="2">
    <citation type="submission" date="2020-02" db="EMBL/GenBank/DDBJ databases">
        <title>Esox lucius (northern pike) genome, fEsoLuc1, primary haplotype.</title>
        <authorList>
            <person name="Myers G."/>
            <person name="Karagic N."/>
            <person name="Meyer A."/>
            <person name="Pippel M."/>
            <person name="Reichard M."/>
            <person name="Winkler S."/>
            <person name="Tracey A."/>
            <person name="Sims Y."/>
            <person name="Howe K."/>
            <person name="Rhie A."/>
            <person name="Formenti G."/>
            <person name="Durbin R."/>
            <person name="Fedrigo O."/>
            <person name="Jarvis E.D."/>
        </authorList>
    </citation>
    <scope>NUCLEOTIDE SEQUENCE [LARGE SCALE GENOMIC DNA]</scope>
</reference>
<comment type="subcellular location">
    <subcellularLocation>
        <location evidence="1">Endosome membrane</location>
        <topology evidence="1">Peripheral membrane protein</topology>
        <orientation evidence="1">Cytoplasmic side</orientation>
    </subcellularLocation>
    <subcellularLocation>
        <location evidence="2">Late endosome membrane</location>
    </subcellularLocation>
    <subcellularLocation>
        <location evidence="3">Lysosome membrane</location>
        <topology evidence="3">Peripheral membrane protein</topology>
        <orientation evidence="3">Cytoplasmic side</orientation>
    </subcellularLocation>
</comment>
<evidence type="ECO:0000256" key="7">
    <source>
        <dbReference type="ARBA" id="ARBA00023136"/>
    </source>
</evidence>
<dbReference type="InterPro" id="IPR006629">
    <property type="entry name" value="LITAF"/>
</dbReference>
<accession>A0A3P9A8R1</accession>
<dbReference type="SMART" id="SM00714">
    <property type="entry name" value="LITAF"/>
    <property type="match status" value="1"/>
</dbReference>
<keyword evidence="6" id="KW-0862">Zinc</keyword>
<evidence type="ECO:0000256" key="10">
    <source>
        <dbReference type="SAM" id="SignalP"/>
    </source>
</evidence>
<feature type="domain" description="LITAF" evidence="11">
    <location>
        <begin position="94"/>
        <end position="177"/>
    </location>
</feature>
<comment type="similarity">
    <text evidence="4">Belongs to the CDIP1/LITAF family.</text>
</comment>
<reference evidence="12" key="4">
    <citation type="submission" date="2025-09" db="UniProtKB">
        <authorList>
            <consortium name="Ensembl"/>
        </authorList>
    </citation>
    <scope>IDENTIFICATION</scope>
</reference>